<dbReference type="EMBL" id="ABIK02000004">
    <property type="protein sequence ID" value="EDS75773.1"/>
    <property type="molecule type" value="Genomic_DNA"/>
</dbReference>
<keyword evidence="2" id="KW-1185">Reference proteome</keyword>
<dbReference type="STRING" id="428126.CLOSPI_00292"/>
<dbReference type="Proteomes" id="UP000004910">
    <property type="component" value="Unassembled WGS sequence"/>
</dbReference>
<evidence type="ECO:0000313" key="2">
    <source>
        <dbReference type="Proteomes" id="UP000004910"/>
    </source>
</evidence>
<gene>
    <name evidence="1" type="ORF">CLOSPI_00292</name>
</gene>
<reference evidence="1" key="1">
    <citation type="submission" date="2008-02" db="EMBL/GenBank/DDBJ databases">
        <authorList>
            <person name="Fulton L."/>
            <person name="Clifton S."/>
            <person name="Fulton B."/>
            <person name="Xu J."/>
            <person name="Minx P."/>
            <person name="Pepin K.H."/>
            <person name="Johnson M."/>
            <person name="Thiruvilangam P."/>
            <person name="Bhonagiri V."/>
            <person name="Nash W.E."/>
            <person name="Mardis E.R."/>
            <person name="Wilson R.K."/>
        </authorList>
    </citation>
    <scope>NUCLEOTIDE SEQUENCE [LARGE SCALE GENOMIC DNA]</scope>
    <source>
        <strain evidence="1">DSM 1552</strain>
    </source>
</reference>
<dbReference type="HOGENOM" id="CLU_2034097_0_0_9"/>
<proteinExistence type="predicted"/>
<dbReference type="eggNOG" id="ENOG5031UIW">
    <property type="taxonomic scope" value="Bacteria"/>
</dbReference>
<accession>B1BZC6</accession>
<sequence>MITMNFEWSTNDIAKKTVTIYSTNLTLNKAACRHFEDVNYVLLGLDRKNNLLGIKPIQKQEIDTQIYPEDQLHRISIGKSYGRISNKTFIRELSQIYRLDLSDNKYYKYDARFDVIHQILLVDL</sequence>
<name>B1BZC6_9FIRM</name>
<evidence type="ECO:0000313" key="1">
    <source>
        <dbReference type="EMBL" id="EDS75773.1"/>
    </source>
</evidence>
<reference evidence="1" key="2">
    <citation type="submission" date="2014-06" db="EMBL/GenBank/DDBJ databases">
        <title>Draft genome sequence of Clostridium spiroforme (DSM 1552).</title>
        <authorList>
            <person name="Sudarsanam P."/>
            <person name="Ley R."/>
            <person name="Guruge J."/>
            <person name="Turnbaugh P.J."/>
            <person name="Mahowald M."/>
            <person name="Liep D."/>
            <person name="Gordon J."/>
        </authorList>
    </citation>
    <scope>NUCLEOTIDE SEQUENCE</scope>
    <source>
        <strain evidence="1">DSM 1552</strain>
    </source>
</reference>
<comment type="caution">
    <text evidence="1">The sequence shown here is derived from an EMBL/GenBank/DDBJ whole genome shotgun (WGS) entry which is preliminary data.</text>
</comment>
<dbReference type="AlphaFoldDB" id="B1BZC6"/>
<organism evidence="1 2">
    <name type="scientific">Thomasclavelia spiroformis DSM 1552</name>
    <dbReference type="NCBI Taxonomy" id="428126"/>
    <lineage>
        <taxon>Bacteria</taxon>
        <taxon>Bacillati</taxon>
        <taxon>Bacillota</taxon>
        <taxon>Erysipelotrichia</taxon>
        <taxon>Erysipelotrichales</taxon>
        <taxon>Coprobacillaceae</taxon>
        <taxon>Thomasclavelia</taxon>
    </lineage>
</organism>
<protein>
    <submittedName>
        <fullName evidence="1">Uncharacterized protein</fullName>
    </submittedName>
</protein>